<keyword evidence="1" id="KW-1133">Transmembrane helix</keyword>
<feature type="transmembrane region" description="Helical" evidence="1">
    <location>
        <begin position="20"/>
        <end position="37"/>
    </location>
</feature>
<feature type="transmembrane region" description="Helical" evidence="1">
    <location>
        <begin position="270"/>
        <end position="288"/>
    </location>
</feature>
<accession>A0A7C2BL18</accession>
<comment type="caution">
    <text evidence="2">The sequence shown here is derived from an EMBL/GenBank/DDBJ whole genome shotgun (WGS) entry which is preliminary data.</text>
</comment>
<keyword evidence="1" id="KW-0812">Transmembrane</keyword>
<evidence type="ECO:0000256" key="1">
    <source>
        <dbReference type="SAM" id="Phobius"/>
    </source>
</evidence>
<proteinExistence type="predicted"/>
<dbReference type="AlphaFoldDB" id="A0A7C2BL18"/>
<feature type="transmembrane region" description="Helical" evidence="1">
    <location>
        <begin position="238"/>
        <end position="258"/>
    </location>
</feature>
<gene>
    <name evidence="2" type="ORF">ENP55_06330</name>
</gene>
<reference evidence="2" key="1">
    <citation type="journal article" date="2020" name="mSystems">
        <title>Genome- and Community-Level Interaction Insights into Carbon Utilization and Element Cycling Functions of Hydrothermarchaeota in Hydrothermal Sediment.</title>
        <authorList>
            <person name="Zhou Z."/>
            <person name="Liu Y."/>
            <person name="Xu W."/>
            <person name="Pan J."/>
            <person name="Luo Z.H."/>
            <person name="Li M."/>
        </authorList>
    </citation>
    <scope>NUCLEOTIDE SEQUENCE [LARGE SCALE GENOMIC DNA]</scope>
    <source>
        <strain evidence="2">SpSt-23</strain>
    </source>
</reference>
<keyword evidence="1" id="KW-0472">Membrane</keyword>
<protein>
    <submittedName>
        <fullName evidence="2">Uncharacterized protein</fullName>
    </submittedName>
</protein>
<sequence length="289" mass="33498">MKILCDKESDQCLNKLKRRAYIAISIYVILLSTLPLVNDVLSNSGWVGYGWGAYMFDDGVISVRFSEIQYGVDKPKIYVHPKPYYSLRPIDAVEISDHESFVDMLNIYRDAENMTVKIIDRRSIEYTYTYPNLTLRKVVTVLPNNSIVVRYETSKDVLFRVSIWRWYYARVAGISFNDTRKTTEITLNNVTSIEFEFHDKEYGAWIGQVSFNMPINARICMDDVGINKFIVETVSRELWFVITIYSNTSAVISPVTAFFKTLLSVKGTRIVLPVIAIVLVIYGWRRWIK</sequence>
<evidence type="ECO:0000313" key="2">
    <source>
        <dbReference type="EMBL" id="HEF87872.1"/>
    </source>
</evidence>
<name>A0A7C2BL18_9CREN</name>
<dbReference type="EMBL" id="DSJT01000034">
    <property type="protein sequence ID" value="HEF87872.1"/>
    <property type="molecule type" value="Genomic_DNA"/>
</dbReference>
<organism evidence="2">
    <name type="scientific">Thermosphaera aggregans</name>
    <dbReference type="NCBI Taxonomy" id="54254"/>
    <lineage>
        <taxon>Archaea</taxon>
        <taxon>Thermoproteota</taxon>
        <taxon>Thermoprotei</taxon>
        <taxon>Desulfurococcales</taxon>
        <taxon>Desulfurococcaceae</taxon>
        <taxon>Thermosphaera</taxon>
    </lineage>
</organism>